<evidence type="ECO:0000313" key="3">
    <source>
        <dbReference type="Proteomes" id="UP000186785"/>
    </source>
</evidence>
<protein>
    <submittedName>
        <fullName evidence="2">Uncharacterized protein</fullName>
    </submittedName>
</protein>
<comment type="caution">
    <text evidence="2">The sequence shown here is derived from an EMBL/GenBank/DDBJ whole genome shotgun (WGS) entry which is preliminary data.</text>
</comment>
<dbReference type="RefSeq" id="WP_073709270.1">
    <property type="nucleotide sequence ID" value="NZ_MQSV01000003.1"/>
</dbReference>
<reference evidence="2 3" key="1">
    <citation type="submission" date="2016-11" db="EMBL/GenBank/DDBJ databases">
        <title>Actinomyces gypaetusis sp. nov. isolated from the vulture Gypaetus barbatus in Qinghai Tibet Plateau China.</title>
        <authorList>
            <person name="Meng X."/>
        </authorList>
    </citation>
    <scope>NUCLEOTIDE SEQUENCE [LARGE SCALE GENOMIC DNA]</scope>
    <source>
        <strain evidence="2 3">VUL4_2</strain>
    </source>
</reference>
<sequence length="131" mass="14278">MYNAEPKKQPKDWSAIPPVRALIIIAFALFFGVFLHIGAADMLKDDDLLFYGFMVAGVLIILTAMSNRQFIHLPAFTTDPIVGGGIGVLLAVGVSQGLPINNLLALQLLVVVLLLVLYFQLPLKKKTSETN</sequence>
<accession>A0A1Q5PLI7</accession>
<dbReference type="AlphaFoldDB" id="A0A1Q5PLI7"/>
<evidence type="ECO:0000313" key="2">
    <source>
        <dbReference type="EMBL" id="OKL47910.1"/>
    </source>
</evidence>
<keyword evidence="3" id="KW-1185">Reference proteome</keyword>
<feature type="transmembrane region" description="Helical" evidence="1">
    <location>
        <begin position="21"/>
        <end position="42"/>
    </location>
</feature>
<name>A0A1Q5PLI7_9ACTO</name>
<keyword evidence="1" id="KW-1133">Transmembrane helix</keyword>
<feature type="transmembrane region" description="Helical" evidence="1">
    <location>
        <begin position="73"/>
        <end position="94"/>
    </location>
</feature>
<dbReference type="Proteomes" id="UP000186785">
    <property type="component" value="Unassembled WGS sequence"/>
</dbReference>
<gene>
    <name evidence="2" type="ORF">BSR29_05345</name>
</gene>
<evidence type="ECO:0000256" key="1">
    <source>
        <dbReference type="SAM" id="Phobius"/>
    </source>
</evidence>
<keyword evidence="1" id="KW-0812">Transmembrane</keyword>
<keyword evidence="1" id="KW-0472">Membrane</keyword>
<feature type="transmembrane region" description="Helical" evidence="1">
    <location>
        <begin position="48"/>
        <end position="66"/>
    </location>
</feature>
<dbReference type="EMBL" id="MQSV01000003">
    <property type="protein sequence ID" value="OKL47910.1"/>
    <property type="molecule type" value="Genomic_DNA"/>
</dbReference>
<proteinExistence type="predicted"/>
<feature type="transmembrane region" description="Helical" evidence="1">
    <location>
        <begin position="100"/>
        <end position="119"/>
    </location>
</feature>
<organism evidence="2 3">
    <name type="scientific">Boudabousia liubingyangii</name>
    <dbReference type="NCBI Taxonomy" id="1921764"/>
    <lineage>
        <taxon>Bacteria</taxon>
        <taxon>Bacillati</taxon>
        <taxon>Actinomycetota</taxon>
        <taxon>Actinomycetes</taxon>
        <taxon>Actinomycetales</taxon>
        <taxon>Actinomycetaceae</taxon>
        <taxon>Boudabousia</taxon>
    </lineage>
</organism>